<proteinExistence type="predicted"/>
<keyword evidence="2" id="KW-0732">Signal</keyword>
<dbReference type="EMBL" id="CM000158">
    <property type="protein sequence ID" value="KRJ99212.1"/>
    <property type="molecule type" value="Genomic_DNA"/>
</dbReference>
<dbReference type="OrthoDB" id="7870627at2759"/>
<organism evidence="3 4">
    <name type="scientific">Drosophila yakuba</name>
    <name type="common">Fruit fly</name>
    <dbReference type="NCBI Taxonomy" id="7245"/>
    <lineage>
        <taxon>Eukaryota</taxon>
        <taxon>Metazoa</taxon>
        <taxon>Ecdysozoa</taxon>
        <taxon>Arthropoda</taxon>
        <taxon>Hexapoda</taxon>
        <taxon>Insecta</taxon>
        <taxon>Pterygota</taxon>
        <taxon>Neoptera</taxon>
        <taxon>Endopterygota</taxon>
        <taxon>Diptera</taxon>
        <taxon>Brachycera</taxon>
        <taxon>Muscomorpha</taxon>
        <taxon>Ephydroidea</taxon>
        <taxon>Drosophilidae</taxon>
        <taxon>Drosophila</taxon>
        <taxon>Sophophora</taxon>
    </lineage>
</organism>
<feature type="compositionally biased region" description="Polar residues" evidence="1">
    <location>
        <begin position="46"/>
        <end position="63"/>
    </location>
</feature>
<dbReference type="AlphaFoldDB" id="A0A0R1DPQ8"/>
<keyword evidence="4" id="KW-1185">Reference proteome</keyword>
<evidence type="ECO:0000256" key="1">
    <source>
        <dbReference type="SAM" id="MobiDB-lite"/>
    </source>
</evidence>
<evidence type="ECO:0000313" key="4">
    <source>
        <dbReference type="Proteomes" id="UP000002282"/>
    </source>
</evidence>
<feature type="chain" id="PRO_5006402727" evidence="2">
    <location>
        <begin position="20"/>
        <end position="257"/>
    </location>
</feature>
<name>A0A0R1DPQ8_DROYA</name>
<dbReference type="KEGG" id="dya:Dyak_GE13290"/>
<reference evidence="3 4" key="2">
    <citation type="journal article" date="2007" name="PLoS Biol.">
        <title>Principles of genome evolution in the Drosophila melanogaster species group.</title>
        <authorList>
            <person name="Ranz J.M."/>
            <person name="Maurin D."/>
            <person name="Chan Y.S."/>
            <person name="von Grotthuss M."/>
            <person name="Hillier L.W."/>
            <person name="Roote J."/>
            <person name="Ashburner M."/>
            <person name="Bergman C.M."/>
        </authorList>
    </citation>
    <scope>NUCLEOTIDE SEQUENCE [LARGE SCALE GENOMIC DNA]</scope>
    <source>
        <strain evidence="4">Tai18E2 / Tucson 14021-0261.01</strain>
    </source>
</reference>
<feature type="region of interest" description="Disordered" evidence="1">
    <location>
        <begin position="209"/>
        <end position="257"/>
    </location>
</feature>
<sequence length="257" mass="28150">MLPLQFVLLGCLFIAQGLCHTLPEPKVRVPRETISIPTHLFKPVGQKSSNEPISDRSSLNGGNRTALAELDNEVKFLDRSSGEVEEVTASYEEEEIPLRPIPFQPRPFFSQSPPRTNGFRIPQPNYDNAFESDYNVGPRGNAFNNRPFPSSPDFRDRGIRPFPDTPFRNQNSGAWVSGPVRVTGPVPIPSDGSIIPLIAGGPSISAGNSGPLGSGGSSNNFYRSESYSYTSDGRGPPQIERDVYDSRNGFGSSFRNF</sequence>
<feature type="compositionally biased region" description="Polar residues" evidence="1">
    <location>
        <begin position="221"/>
        <end position="231"/>
    </location>
</feature>
<feature type="region of interest" description="Disordered" evidence="1">
    <location>
        <begin position="40"/>
        <end position="63"/>
    </location>
</feature>
<feature type="signal peptide" evidence="2">
    <location>
        <begin position="1"/>
        <end position="19"/>
    </location>
</feature>
<dbReference type="Proteomes" id="UP000002282">
    <property type="component" value="Chromosome 2R"/>
</dbReference>
<protein>
    <submittedName>
        <fullName evidence="3">Uncharacterized protein, isoform B</fullName>
    </submittedName>
</protein>
<evidence type="ECO:0000313" key="3">
    <source>
        <dbReference type="EMBL" id="KRJ99212.1"/>
    </source>
</evidence>
<evidence type="ECO:0000256" key="2">
    <source>
        <dbReference type="SAM" id="SignalP"/>
    </source>
</evidence>
<accession>A0A0R1DPQ8</accession>
<reference evidence="3 4" key="1">
    <citation type="journal article" date="2007" name="Nature">
        <title>Evolution of genes and genomes on the Drosophila phylogeny.</title>
        <authorList>
            <consortium name="Drosophila 12 Genomes Consortium"/>
            <person name="Clark A.G."/>
            <person name="Eisen M.B."/>
            <person name="Smith D.R."/>
            <person name="Bergman C.M."/>
            <person name="Oliver B."/>
            <person name="Markow T.A."/>
            <person name="Kaufman T.C."/>
            <person name="Kellis M."/>
            <person name="Gelbart W."/>
            <person name="Iyer V.N."/>
            <person name="Pollard D.A."/>
            <person name="Sackton T.B."/>
            <person name="Larracuente A.M."/>
            <person name="Singh N.D."/>
            <person name="Abad J.P."/>
            <person name="Abt D.N."/>
            <person name="Adryan B."/>
            <person name="Aguade M."/>
            <person name="Akashi H."/>
            <person name="Anderson W.W."/>
            <person name="Aquadro C.F."/>
            <person name="Ardell D.H."/>
            <person name="Arguello R."/>
            <person name="Artieri C.G."/>
            <person name="Barbash D.A."/>
            <person name="Barker D."/>
            <person name="Barsanti P."/>
            <person name="Batterham P."/>
            <person name="Batzoglou S."/>
            <person name="Begun D."/>
            <person name="Bhutkar A."/>
            <person name="Blanco E."/>
            <person name="Bosak S.A."/>
            <person name="Bradley R.K."/>
            <person name="Brand A.D."/>
            <person name="Brent M.R."/>
            <person name="Brooks A.N."/>
            <person name="Brown R.H."/>
            <person name="Butlin R.K."/>
            <person name="Caggese C."/>
            <person name="Calvi B.R."/>
            <person name="Bernardo de Carvalho A."/>
            <person name="Caspi A."/>
            <person name="Castrezana S."/>
            <person name="Celniker S.E."/>
            <person name="Chang J.L."/>
            <person name="Chapple C."/>
            <person name="Chatterji S."/>
            <person name="Chinwalla A."/>
            <person name="Civetta A."/>
            <person name="Clifton S.W."/>
            <person name="Comeron J.M."/>
            <person name="Costello J.C."/>
            <person name="Coyne J.A."/>
            <person name="Daub J."/>
            <person name="David R.G."/>
            <person name="Delcher A.L."/>
            <person name="Delehaunty K."/>
            <person name="Do C.B."/>
            <person name="Ebling H."/>
            <person name="Edwards K."/>
            <person name="Eickbush T."/>
            <person name="Evans J.D."/>
            <person name="Filipski A."/>
            <person name="Findeiss S."/>
            <person name="Freyhult E."/>
            <person name="Fulton L."/>
            <person name="Fulton R."/>
            <person name="Garcia A.C."/>
            <person name="Gardiner A."/>
            <person name="Garfield D.A."/>
            <person name="Garvin B.E."/>
            <person name="Gibson G."/>
            <person name="Gilbert D."/>
            <person name="Gnerre S."/>
            <person name="Godfrey J."/>
            <person name="Good R."/>
            <person name="Gotea V."/>
            <person name="Gravely B."/>
            <person name="Greenberg A.J."/>
            <person name="Griffiths-Jones S."/>
            <person name="Gross S."/>
            <person name="Guigo R."/>
            <person name="Gustafson E.A."/>
            <person name="Haerty W."/>
            <person name="Hahn M.W."/>
            <person name="Halligan D.L."/>
            <person name="Halpern A.L."/>
            <person name="Halter G.M."/>
            <person name="Han M.V."/>
            <person name="Heger A."/>
            <person name="Hillier L."/>
            <person name="Hinrichs A.S."/>
            <person name="Holmes I."/>
            <person name="Hoskins R.A."/>
            <person name="Hubisz M.J."/>
            <person name="Hultmark D."/>
            <person name="Huntley M.A."/>
            <person name="Jaffe D.B."/>
            <person name="Jagadeeshan S."/>
            <person name="Jeck W.R."/>
            <person name="Johnson J."/>
            <person name="Jones C.D."/>
            <person name="Jordan W.C."/>
            <person name="Karpen G.H."/>
            <person name="Kataoka E."/>
            <person name="Keightley P.D."/>
            <person name="Kheradpour P."/>
            <person name="Kirkness E.F."/>
            <person name="Koerich L.B."/>
            <person name="Kristiansen K."/>
            <person name="Kudrna D."/>
            <person name="Kulathinal R.J."/>
            <person name="Kumar S."/>
            <person name="Kwok R."/>
            <person name="Lander E."/>
            <person name="Langley C.H."/>
            <person name="Lapoint R."/>
            <person name="Lazzaro B.P."/>
            <person name="Lee S.J."/>
            <person name="Levesque L."/>
            <person name="Li R."/>
            <person name="Lin C.F."/>
            <person name="Lin M.F."/>
            <person name="Lindblad-Toh K."/>
            <person name="Llopart A."/>
            <person name="Long M."/>
            <person name="Low L."/>
            <person name="Lozovsky E."/>
            <person name="Lu J."/>
            <person name="Luo M."/>
            <person name="Machado C.A."/>
            <person name="Makalowski W."/>
            <person name="Marzo M."/>
            <person name="Matsuda M."/>
            <person name="Matzkin L."/>
            <person name="McAllister B."/>
            <person name="McBride C.S."/>
            <person name="McKernan B."/>
            <person name="McKernan K."/>
            <person name="Mendez-Lago M."/>
            <person name="Minx P."/>
            <person name="Mollenhauer M.U."/>
            <person name="Montooth K."/>
            <person name="Mount S.M."/>
            <person name="Mu X."/>
            <person name="Myers E."/>
            <person name="Negre B."/>
            <person name="Newfeld S."/>
            <person name="Nielsen R."/>
            <person name="Noor M.A."/>
            <person name="O'Grady P."/>
            <person name="Pachter L."/>
            <person name="Papaceit M."/>
            <person name="Parisi M.J."/>
            <person name="Parisi M."/>
            <person name="Parts L."/>
            <person name="Pedersen J.S."/>
            <person name="Pesole G."/>
            <person name="Phillippy A.M."/>
            <person name="Ponting C.P."/>
            <person name="Pop M."/>
            <person name="Porcelli D."/>
            <person name="Powell J.R."/>
            <person name="Prohaska S."/>
            <person name="Pruitt K."/>
            <person name="Puig M."/>
            <person name="Quesneville H."/>
            <person name="Ram K.R."/>
            <person name="Rand D."/>
            <person name="Rasmussen M.D."/>
            <person name="Reed L.K."/>
            <person name="Reenan R."/>
            <person name="Reily A."/>
            <person name="Remington K.A."/>
            <person name="Rieger T.T."/>
            <person name="Ritchie M.G."/>
            <person name="Robin C."/>
            <person name="Rogers Y.H."/>
            <person name="Rohde C."/>
            <person name="Rozas J."/>
            <person name="Rubenfield M.J."/>
            <person name="Ruiz A."/>
            <person name="Russo S."/>
            <person name="Salzberg S.L."/>
            <person name="Sanchez-Gracia A."/>
            <person name="Saranga D.J."/>
            <person name="Sato H."/>
            <person name="Schaeffer S.W."/>
            <person name="Schatz M.C."/>
            <person name="Schlenke T."/>
            <person name="Schwartz R."/>
            <person name="Segarra C."/>
            <person name="Singh R.S."/>
            <person name="Sirot L."/>
            <person name="Sirota M."/>
            <person name="Sisneros N.B."/>
            <person name="Smith C.D."/>
            <person name="Smith T.F."/>
            <person name="Spieth J."/>
            <person name="Stage D.E."/>
            <person name="Stark A."/>
            <person name="Stephan W."/>
            <person name="Strausberg R.L."/>
            <person name="Strempel S."/>
            <person name="Sturgill D."/>
            <person name="Sutton G."/>
            <person name="Sutton G.G."/>
            <person name="Tao W."/>
            <person name="Teichmann S."/>
            <person name="Tobari Y.N."/>
            <person name="Tomimura Y."/>
            <person name="Tsolas J.M."/>
            <person name="Valente V.L."/>
            <person name="Venter E."/>
            <person name="Venter J.C."/>
            <person name="Vicario S."/>
            <person name="Vieira F.G."/>
            <person name="Vilella A.J."/>
            <person name="Villasante A."/>
            <person name="Walenz B."/>
            <person name="Wang J."/>
            <person name="Wasserman M."/>
            <person name="Watts T."/>
            <person name="Wilson D."/>
            <person name="Wilson R.K."/>
            <person name="Wing R.A."/>
            <person name="Wolfner M.F."/>
            <person name="Wong A."/>
            <person name="Wong G.K."/>
            <person name="Wu C.I."/>
            <person name="Wu G."/>
            <person name="Yamamoto D."/>
            <person name="Yang H.P."/>
            <person name="Yang S.P."/>
            <person name="Yorke J.A."/>
            <person name="Yoshida K."/>
            <person name="Zdobnov E."/>
            <person name="Zhang P."/>
            <person name="Zhang Y."/>
            <person name="Zimin A.V."/>
            <person name="Baldwin J."/>
            <person name="Abdouelleil A."/>
            <person name="Abdulkadir J."/>
            <person name="Abebe A."/>
            <person name="Abera B."/>
            <person name="Abreu J."/>
            <person name="Acer S.C."/>
            <person name="Aftuck L."/>
            <person name="Alexander A."/>
            <person name="An P."/>
            <person name="Anderson E."/>
            <person name="Anderson S."/>
            <person name="Arachi H."/>
            <person name="Azer M."/>
            <person name="Bachantsang P."/>
            <person name="Barry A."/>
            <person name="Bayul T."/>
            <person name="Berlin A."/>
            <person name="Bessette D."/>
            <person name="Bloom T."/>
            <person name="Blye J."/>
            <person name="Boguslavskiy L."/>
            <person name="Bonnet C."/>
            <person name="Boukhgalter B."/>
            <person name="Bourzgui I."/>
            <person name="Brown A."/>
            <person name="Cahill P."/>
            <person name="Channer S."/>
            <person name="Cheshatsang Y."/>
            <person name="Chuda L."/>
            <person name="Citroen M."/>
            <person name="Collymore A."/>
            <person name="Cooke P."/>
            <person name="Costello M."/>
            <person name="D'Aco K."/>
            <person name="Daza R."/>
            <person name="De Haan G."/>
            <person name="DeGray S."/>
            <person name="DeMaso C."/>
            <person name="Dhargay N."/>
            <person name="Dooley K."/>
            <person name="Dooley E."/>
            <person name="Doricent M."/>
            <person name="Dorje P."/>
            <person name="Dorjee K."/>
            <person name="Dupes A."/>
            <person name="Elong R."/>
            <person name="Falk J."/>
            <person name="Farina A."/>
            <person name="Faro S."/>
            <person name="Ferguson D."/>
            <person name="Fisher S."/>
            <person name="Foley C.D."/>
            <person name="Franke A."/>
            <person name="Friedrich D."/>
            <person name="Gadbois L."/>
            <person name="Gearin G."/>
            <person name="Gearin C.R."/>
            <person name="Giannoukos G."/>
            <person name="Goode T."/>
            <person name="Graham J."/>
            <person name="Grandbois E."/>
            <person name="Grewal S."/>
            <person name="Gyaltsen K."/>
            <person name="Hafez N."/>
            <person name="Hagos B."/>
            <person name="Hall J."/>
            <person name="Henson C."/>
            <person name="Hollinger A."/>
            <person name="Honan T."/>
            <person name="Huard M.D."/>
            <person name="Hughes L."/>
            <person name="Hurhula B."/>
            <person name="Husby M.E."/>
            <person name="Kamat A."/>
            <person name="Kanga B."/>
            <person name="Kashin S."/>
            <person name="Khazanovich D."/>
            <person name="Kisner P."/>
            <person name="Lance K."/>
            <person name="Lara M."/>
            <person name="Lee W."/>
            <person name="Lennon N."/>
            <person name="Letendre F."/>
            <person name="LeVine R."/>
            <person name="Lipovsky A."/>
            <person name="Liu X."/>
            <person name="Liu J."/>
            <person name="Liu S."/>
            <person name="Lokyitsang T."/>
            <person name="Lokyitsang Y."/>
            <person name="Lubonja R."/>
            <person name="Lui A."/>
            <person name="MacDonald P."/>
            <person name="Magnisalis V."/>
            <person name="Maru K."/>
            <person name="Matthews C."/>
            <person name="McCusker W."/>
            <person name="McDonough S."/>
            <person name="Mehta T."/>
            <person name="Meldrim J."/>
            <person name="Meneus L."/>
            <person name="Mihai O."/>
            <person name="Mihalev A."/>
            <person name="Mihova T."/>
            <person name="Mittelman R."/>
            <person name="Mlenga V."/>
            <person name="Montmayeur A."/>
            <person name="Mulrain L."/>
            <person name="Navidi A."/>
            <person name="Naylor J."/>
            <person name="Negash T."/>
            <person name="Nguyen T."/>
            <person name="Nguyen N."/>
            <person name="Nicol R."/>
            <person name="Norbu C."/>
            <person name="Norbu N."/>
            <person name="Novod N."/>
            <person name="O'Neill B."/>
            <person name="Osman S."/>
            <person name="Markiewicz E."/>
            <person name="Oyono O.L."/>
            <person name="Patti C."/>
            <person name="Phunkhang P."/>
            <person name="Pierre F."/>
            <person name="Priest M."/>
            <person name="Raghuraman S."/>
            <person name="Rege F."/>
            <person name="Reyes R."/>
            <person name="Rise C."/>
            <person name="Rogov P."/>
            <person name="Ross K."/>
            <person name="Ryan E."/>
            <person name="Settipalli S."/>
            <person name="Shea T."/>
            <person name="Sherpa N."/>
            <person name="Shi L."/>
            <person name="Shih D."/>
            <person name="Sparrow T."/>
            <person name="Spaulding J."/>
            <person name="Stalker J."/>
            <person name="Stange-Thomann N."/>
            <person name="Stavropoulos S."/>
            <person name="Stone C."/>
            <person name="Strader C."/>
            <person name="Tesfaye S."/>
            <person name="Thomson T."/>
            <person name="Thoulutsang Y."/>
            <person name="Thoulutsang D."/>
            <person name="Topham K."/>
            <person name="Topping I."/>
            <person name="Tsamla T."/>
            <person name="Vassiliev H."/>
            <person name="Vo A."/>
            <person name="Wangchuk T."/>
            <person name="Wangdi T."/>
            <person name="Weiand M."/>
            <person name="Wilkinson J."/>
            <person name="Wilson A."/>
            <person name="Yadav S."/>
            <person name="Young G."/>
            <person name="Yu Q."/>
            <person name="Zembek L."/>
            <person name="Zhong D."/>
            <person name="Zimmer A."/>
            <person name="Zwirko Z."/>
            <person name="Jaffe D.B."/>
            <person name="Alvarez P."/>
            <person name="Brockman W."/>
            <person name="Butler J."/>
            <person name="Chin C."/>
            <person name="Gnerre S."/>
            <person name="Grabherr M."/>
            <person name="Kleber M."/>
            <person name="Mauceli E."/>
            <person name="MacCallum I."/>
        </authorList>
    </citation>
    <scope>NUCLEOTIDE SEQUENCE [LARGE SCALE GENOMIC DNA]</scope>
    <source>
        <strain evidence="4">Tai18E2 / Tucson 14021-0261.01</strain>
    </source>
</reference>
<gene>
    <name evidence="3" type="primary">Dyak\GE13290</name>
    <name evidence="3" type="synonym">dyak_GLEANR_13515</name>
    <name evidence="3" type="synonym">GE13290</name>
    <name evidence="3" type="ORF">Dyak_GE13290</name>
</gene>